<reference evidence="2 3" key="1">
    <citation type="submission" date="2019-06" db="EMBL/GenBank/DDBJ databases">
        <authorList>
            <person name="Palmer J.M."/>
        </authorList>
    </citation>
    <scope>NUCLEOTIDE SEQUENCE [LARGE SCALE GENOMIC DNA]</scope>
    <source>
        <strain evidence="2 3">TWF703</strain>
    </source>
</reference>
<feature type="compositionally biased region" description="Low complexity" evidence="1">
    <location>
        <begin position="45"/>
        <end position="54"/>
    </location>
</feature>
<evidence type="ECO:0000256" key="1">
    <source>
        <dbReference type="SAM" id="MobiDB-lite"/>
    </source>
</evidence>
<protein>
    <submittedName>
        <fullName evidence="2">Uncharacterized protein</fullName>
    </submittedName>
</protein>
<sequence length="130" mass="14029">MAFVDSLIFVGEALVYALTWLATMLRGCVAQLRSPIAPLPSLAGTPSSPQTSTPTDERATAGWVGENTQRYDNTPCSLPGIDTFGPMVYELDASSRHYHNSSSGKVNSAYKSRESITLEMLLGPRDSENS</sequence>
<feature type="compositionally biased region" description="Polar residues" evidence="1">
    <location>
        <begin position="66"/>
        <end position="76"/>
    </location>
</feature>
<evidence type="ECO:0000313" key="2">
    <source>
        <dbReference type="EMBL" id="KAF3143740.1"/>
    </source>
</evidence>
<comment type="caution">
    <text evidence="2">The sequence shown here is derived from an EMBL/GenBank/DDBJ whole genome shotgun (WGS) entry which is preliminary data.</text>
</comment>
<feature type="region of interest" description="Disordered" evidence="1">
    <location>
        <begin position="39"/>
        <end position="76"/>
    </location>
</feature>
<name>A0A7C8JUJ0_ORBOL</name>
<evidence type="ECO:0000313" key="3">
    <source>
        <dbReference type="Proteomes" id="UP000480548"/>
    </source>
</evidence>
<dbReference type="AlphaFoldDB" id="A0A7C8JUJ0"/>
<accession>A0A7C8JUJ0</accession>
<dbReference type="Proteomes" id="UP000480548">
    <property type="component" value="Unassembled WGS sequence"/>
</dbReference>
<organism evidence="2 3">
    <name type="scientific">Orbilia oligospora</name>
    <name type="common">Nematode-trapping fungus</name>
    <name type="synonym">Arthrobotrys oligospora</name>
    <dbReference type="NCBI Taxonomy" id="2813651"/>
    <lineage>
        <taxon>Eukaryota</taxon>
        <taxon>Fungi</taxon>
        <taxon>Dikarya</taxon>
        <taxon>Ascomycota</taxon>
        <taxon>Pezizomycotina</taxon>
        <taxon>Orbiliomycetes</taxon>
        <taxon>Orbiliales</taxon>
        <taxon>Orbiliaceae</taxon>
        <taxon>Orbilia</taxon>
    </lineage>
</organism>
<dbReference type="EMBL" id="WIQZ01000008">
    <property type="protein sequence ID" value="KAF3143740.1"/>
    <property type="molecule type" value="Genomic_DNA"/>
</dbReference>
<proteinExistence type="predicted"/>
<gene>
    <name evidence="2" type="ORF">TWF703_010146</name>
</gene>